<dbReference type="PIRSF" id="PIRSF000350">
    <property type="entry name" value="Mercury_reductase_MerA"/>
    <property type="match status" value="1"/>
</dbReference>
<dbReference type="InterPro" id="IPR001100">
    <property type="entry name" value="Pyr_nuc-diS_OxRdtase"/>
</dbReference>
<comment type="similarity">
    <text evidence="1">Belongs to the class-I pyridine nucleotide-disulfide oxidoreductase family.</text>
</comment>
<sequence>MRHVRIAILGAGTAGLTALSQVRKHTDDFVIINHGLYGTTCARVGCMPSKALIQAADDFHRGSQLATLGIRGGEGLRVDLPAVLQRVRDYRDARVAGVLGSTNSLQPAQNIAGRARLDGPGRVIVTHADGHEEVITADHVIIGTGTRPVVPEAWRAFGDRILTTDDLFERADLPRRIAVVGLGVIGLELGQALARLGLAVHGFELRESLGPLTDPVVQAEAQRRIGAEFPLHLGRAVELREGPGGALIVGNGQTVVEVDAVLAAMGRRTNTDGLGLDTLGVPLDARGLPEFDRNTLQIGDLPVYFTGDVNGELQVLHEASDEGFIAAFNALHGRARFKRRVPLAIAFTDPQTAVVGQSWQALQGRPFATGGFNFAQQARAMAMLRAAGQLHVYAEPGSGRLLGAEMCVPGAEHLGHLLALALQRDMTVAELLTLPFYHPVLEEGLRAALRVLARAVYGDAPLEMARL</sequence>
<dbReference type="InterPro" id="IPR004099">
    <property type="entry name" value="Pyr_nucl-diS_OxRdtase_dimer"/>
</dbReference>
<evidence type="ECO:0000259" key="7">
    <source>
        <dbReference type="Pfam" id="PF02852"/>
    </source>
</evidence>
<dbReference type="SUPFAM" id="SSF51905">
    <property type="entry name" value="FAD/NAD(P)-binding domain"/>
    <property type="match status" value="1"/>
</dbReference>
<dbReference type="RefSeq" id="WP_055449403.1">
    <property type="nucleotide sequence ID" value="NZ_CYHF01000001.1"/>
</dbReference>
<feature type="active site" description="Proton acceptor" evidence="4">
    <location>
        <position position="438"/>
    </location>
</feature>
<evidence type="ECO:0000313" key="10">
    <source>
        <dbReference type="Proteomes" id="UP000183649"/>
    </source>
</evidence>
<proteinExistence type="inferred from homology"/>
<evidence type="ECO:0000256" key="5">
    <source>
        <dbReference type="PIRSR" id="PIRSR000350-3"/>
    </source>
</evidence>
<keyword evidence="10" id="KW-1185">Reference proteome</keyword>
<protein>
    <submittedName>
        <fullName evidence="9">Pyruvate/2-oxoglutarate dehydrogenase complex, dihydrolipoamide dehydrogenase (E3) component or related enzyme</fullName>
    </submittedName>
</protein>
<dbReference type="Pfam" id="PF02852">
    <property type="entry name" value="Pyr_redox_dim"/>
    <property type="match status" value="1"/>
</dbReference>
<dbReference type="STRING" id="339866.GCA_001418255_00479"/>
<reference evidence="10" key="1">
    <citation type="submission" date="2015-08" db="EMBL/GenBank/DDBJ databases">
        <authorList>
            <person name="Varghese N."/>
        </authorList>
    </citation>
    <scope>NUCLEOTIDE SEQUENCE [LARGE SCALE GENOMIC DNA]</scope>
    <source>
        <strain evidence="10">DSM 18181</strain>
    </source>
</reference>
<evidence type="ECO:0000313" key="9">
    <source>
        <dbReference type="EMBL" id="CUA94002.1"/>
    </source>
</evidence>
<evidence type="ECO:0000256" key="1">
    <source>
        <dbReference type="ARBA" id="ARBA00007532"/>
    </source>
</evidence>
<dbReference type="SUPFAM" id="SSF55424">
    <property type="entry name" value="FAD/NAD-linked reductases, dimerisation (C-terminal) domain"/>
    <property type="match status" value="1"/>
</dbReference>
<keyword evidence="5" id="KW-0520">NAD</keyword>
<dbReference type="Gene3D" id="3.50.50.60">
    <property type="entry name" value="FAD/NAD(P)-binding domain"/>
    <property type="match status" value="3"/>
</dbReference>
<feature type="binding site" evidence="5">
    <location>
        <position position="50"/>
    </location>
    <ligand>
        <name>FAD</name>
        <dbReference type="ChEBI" id="CHEBI:57692"/>
    </ligand>
</feature>
<dbReference type="PRINTS" id="PR00368">
    <property type="entry name" value="FADPNR"/>
</dbReference>
<feature type="binding site" evidence="5">
    <location>
        <begin position="181"/>
        <end position="188"/>
    </location>
    <ligand>
        <name>NAD(+)</name>
        <dbReference type="ChEBI" id="CHEBI:57540"/>
    </ligand>
</feature>
<dbReference type="Gene3D" id="1.10.287.990">
    <property type="entry name" value="Fe,Mn superoxide dismutase (SOD) domain"/>
    <property type="match status" value="1"/>
</dbReference>
<feature type="binding site" evidence="5">
    <location>
        <position position="204"/>
    </location>
    <ligand>
        <name>NAD(+)</name>
        <dbReference type="ChEBI" id="CHEBI:57540"/>
    </ligand>
</feature>
<dbReference type="InterPro" id="IPR036324">
    <property type="entry name" value="Mn/Fe_SOD_N_sf"/>
</dbReference>
<dbReference type="Proteomes" id="UP000183649">
    <property type="component" value="Unassembled WGS sequence"/>
</dbReference>
<feature type="domain" description="Pyridine nucleotide-disulphide oxidoreductase dimerisation" evidence="7">
    <location>
        <begin position="345"/>
        <end position="447"/>
    </location>
</feature>
<keyword evidence="2" id="KW-0285">Flavoprotein</keyword>
<dbReference type="GO" id="GO:0050660">
    <property type="term" value="F:flavin adenine dinucleotide binding"/>
    <property type="evidence" value="ECO:0007669"/>
    <property type="project" value="TreeGrafter"/>
</dbReference>
<evidence type="ECO:0000256" key="2">
    <source>
        <dbReference type="ARBA" id="ARBA00022630"/>
    </source>
</evidence>
<dbReference type="OrthoDB" id="178496at2"/>
<dbReference type="InterPro" id="IPR016156">
    <property type="entry name" value="FAD/NAD-linked_Rdtase_dimer_sf"/>
</dbReference>
<comment type="cofactor">
    <cofactor evidence="5">
        <name>FAD</name>
        <dbReference type="ChEBI" id="CHEBI:57692"/>
    </cofactor>
    <text evidence="5">Binds 1 FAD per subunit.</text>
</comment>
<dbReference type="AlphaFoldDB" id="A0A0K6HSJ0"/>
<feature type="disulfide bond" description="Redox-active" evidence="6">
    <location>
        <begin position="41"/>
        <end position="46"/>
    </location>
</feature>
<keyword evidence="3 5" id="KW-0274">FAD</keyword>
<dbReference type="NCBIfam" id="NF004939">
    <property type="entry name" value="PRK06292.1-1"/>
    <property type="match status" value="1"/>
</dbReference>
<dbReference type="InterPro" id="IPR023753">
    <property type="entry name" value="FAD/NAD-binding_dom"/>
</dbReference>
<dbReference type="Pfam" id="PF07992">
    <property type="entry name" value="Pyr_redox_2"/>
    <property type="match status" value="1"/>
</dbReference>
<keyword evidence="9" id="KW-0670">Pyruvate</keyword>
<evidence type="ECO:0000256" key="6">
    <source>
        <dbReference type="PIRSR" id="PIRSR000350-4"/>
    </source>
</evidence>
<organism evidence="9 10">
    <name type="scientific">Thiomonas bhubaneswarensis</name>
    <dbReference type="NCBI Taxonomy" id="339866"/>
    <lineage>
        <taxon>Bacteria</taxon>
        <taxon>Pseudomonadati</taxon>
        <taxon>Pseudomonadota</taxon>
        <taxon>Betaproteobacteria</taxon>
        <taxon>Burkholderiales</taxon>
        <taxon>Thiomonas</taxon>
    </lineage>
</organism>
<dbReference type="Gene3D" id="3.30.390.30">
    <property type="match status" value="1"/>
</dbReference>
<evidence type="ECO:0000256" key="3">
    <source>
        <dbReference type="ARBA" id="ARBA00022827"/>
    </source>
</evidence>
<feature type="binding site" evidence="5">
    <location>
        <position position="308"/>
    </location>
    <ligand>
        <name>FAD</name>
        <dbReference type="ChEBI" id="CHEBI:57692"/>
    </ligand>
</feature>
<keyword evidence="5" id="KW-0547">Nucleotide-binding</keyword>
<accession>A0A0K6HSJ0</accession>
<name>A0A0K6HSJ0_9BURK</name>
<gene>
    <name evidence="9" type="ORF">Ga0061069_101482</name>
</gene>
<feature type="binding site" evidence="5">
    <location>
        <position position="266"/>
    </location>
    <ligand>
        <name>NAD(+)</name>
        <dbReference type="ChEBI" id="CHEBI:57540"/>
    </ligand>
</feature>
<feature type="domain" description="FAD/NAD(P)-binding" evidence="8">
    <location>
        <begin position="5"/>
        <end position="323"/>
    </location>
</feature>
<dbReference type="EMBL" id="CYHF01000001">
    <property type="protein sequence ID" value="CUA94002.1"/>
    <property type="molecule type" value="Genomic_DNA"/>
</dbReference>
<dbReference type="PRINTS" id="PR00411">
    <property type="entry name" value="PNDRDTASEI"/>
</dbReference>
<evidence type="ECO:0000259" key="8">
    <source>
        <dbReference type="Pfam" id="PF07992"/>
    </source>
</evidence>
<dbReference type="InterPro" id="IPR036188">
    <property type="entry name" value="FAD/NAD-bd_sf"/>
</dbReference>
<dbReference type="PANTHER" id="PTHR43014">
    <property type="entry name" value="MERCURIC REDUCTASE"/>
    <property type="match status" value="1"/>
</dbReference>
<dbReference type="PANTHER" id="PTHR43014:SF4">
    <property type="entry name" value="PYRIDINE NUCLEOTIDE-DISULFIDE OXIDOREDUCTASE RCLA-RELATED"/>
    <property type="match status" value="1"/>
</dbReference>
<dbReference type="GO" id="GO:0003955">
    <property type="term" value="F:NAD(P)H dehydrogenase (quinone) activity"/>
    <property type="evidence" value="ECO:0007669"/>
    <property type="project" value="TreeGrafter"/>
</dbReference>
<evidence type="ECO:0000256" key="4">
    <source>
        <dbReference type="PIRSR" id="PIRSR000350-2"/>
    </source>
</evidence>